<dbReference type="NCBIfam" id="TIGR04222">
    <property type="entry name" value="near_uncomplex"/>
    <property type="match status" value="1"/>
</dbReference>
<feature type="transmembrane region" description="Helical" evidence="1">
    <location>
        <begin position="144"/>
        <end position="164"/>
    </location>
</feature>
<organism evidence="2 3">
    <name type="scientific">Asanoa siamensis</name>
    <dbReference type="NCBI Taxonomy" id="926357"/>
    <lineage>
        <taxon>Bacteria</taxon>
        <taxon>Bacillati</taxon>
        <taxon>Actinomycetota</taxon>
        <taxon>Actinomycetes</taxon>
        <taxon>Micromonosporales</taxon>
        <taxon>Micromonosporaceae</taxon>
        <taxon>Asanoa</taxon>
    </lineage>
</organism>
<evidence type="ECO:0000256" key="1">
    <source>
        <dbReference type="SAM" id="Phobius"/>
    </source>
</evidence>
<gene>
    <name evidence="2" type="ORF">Asi02nite_70560</name>
</gene>
<keyword evidence="1" id="KW-0812">Transmembrane</keyword>
<dbReference type="InterPro" id="IPR026467">
    <property type="entry name" value="Ser/Gly_Cys_C_dom"/>
</dbReference>
<keyword evidence="1" id="KW-0472">Membrane</keyword>
<keyword evidence="3" id="KW-1185">Reference proteome</keyword>
<proteinExistence type="predicted"/>
<dbReference type="EMBL" id="BONE01000094">
    <property type="protein sequence ID" value="GIF77538.1"/>
    <property type="molecule type" value="Genomic_DNA"/>
</dbReference>
<feature type="transmembrane region" description="Helical" evidence="1">
    <location>
        <begin position="12"/>
        <end position="31"/>
    </location>
</feature>
<accession>A0ABQ4D1Y4</accession>
<protein>
    <recommendedName>
        <fullName evidence="4">TIGR04222 domain-containing protein</fullName>
    </recommendedName>
</protein>
<dbReference type="Proteomes" id="UP000604117">
    <property type="component" value="Unassembled WGS sequence"/>
</dbReference>
<keyword evidence="1" id="KW-1133">Transmembrane helix</keyword>
<sequence length="267" mass="27478">MTLAASVQGIPLPAFVAGYLLLSVAAVVATARARAVIARGRGGDHRLGPHQVAFLTGGPRLAVNASLAWLRRAGAIGVAPGGRIAAAGPLPAGATPLDGALHDAAGPGTRVRQLHVDPAVERALGGLRVALERDGLLLSRGRRWLHRAAALFLLPVVAVGGRRIAAGTRDDQPPDVLLLVLVVSTLCWLLVSLSRAPWRTAAGTAAVDRLLIRHQRLAPAQRPSYATHDAGTAAMGVALFGGPAMFRLDPAFAVATEAGVAQPYGGR</sequence>
<dbReference type="RefSeq" id="WP_203718398.1">
    <property type="nucleotide sequence ID" value="NZ_BONE01000094.1"/>
</dbReference>
<evidence type="ECO:0008006" key="4">
    <source>
        <dbReference type="Google" id="ProtNLM"/>
    </source>
</evidence>
<reference evidence="2 3" key="1">
    <citation type="submission" date="2021-01" db="EMBL/GenBank/DDBJ databases">
        <title>Whole genome shotgun sequence of Asanoa siamensis NBRC 107932.</title>
        <authorList>
            <person name="Komaki H."/>
            <person name="Tamura T."/>
        </authorList>
    </citation>
    <scope>NUCLEOTIDE SEQUENCE [LARGE SCALE GENOMIC DNA]</scope>
    <source>
        <strain evidence="2 3">NBRC 107932</strain>
    </source>
</reference>
<evidence type="ECO:0000313" key="2">
    <source>
        <dbReference type="EMBL" id="GIF77538.1"/>
    </source>
</evidence>
<comment type="caution">
    <text evidence="2">The sequence shown here is derived from an EMBL/GenBank/DDBJ whole genome shotgun (WGS) entry which is preliminary data.</text>
</comment>
<evidence type="ECO:0000313" key="3">
    <source>
        <dbReference type="Proteomes" id="UP000604117"/>
    </source>
</evidence>
<name>A0ABQ4D1Y4_9ACTN</name>
<feature type="transmembrane region" description="Helical" evidence="1">
    <location>
        <begin position="176"/>
        <end position="193"/>
    </location>
</feature>